<comment type="caution">
    <text evidence="2">The sequence shown here is derived from an EMBL/GenBank/DDBJ whole genome shotgun (WGS) entry which is preliminary data.</text>
</comment>
<dbReference type="AlphaFoldDB" id="A0A4Y2SJ05"/>
<sequence>MMQENNTTHQWSAKLTKDNTVFQGEFLALNKAVKYASALKTNLPVTIFVDNRTSIQALSSPKTANRTAREIFEILLGNPHIKISWIKAHVGYFGNETAGSPAKAAAESNDVQLDIKLPKCHARNILRIDMMKQWQSEWDEGDTGRSRINIFPKVSLQSANWNRADVLFFTGHGLLHTITLHIYTDFIQPTLHCVAVEKLELLFIMLHLVY</sequence>
<keyword evidence="3" id="KW-1185">Reference proteome</keyword>
<reference evidence="2 3" key="1">
    <citation type="journal article" date="2019" name="Sci. Rep.">
        <title>Orb-weaving spider Araneus ventricosus genome elucidates the spidroin gene catalogue.</title>
        <authorList>
            <person name="Kono N."/>
            <person name="Nakamura H."/>
            <person name="Ohtoshi R."/>
            <person name="Moran D.A.P."/>
            <person name="Shinohara A."/>
            <person name="Yoshida Y."/>
            <person name="Fujiwara M."/>
            <person name="Mori M."/>
            <person name="Tomita M."/>
            <person name="Arakawa K."/>
        </authorList>
    </citation>
    <scope>NUCLEOTIDE SEQUENCE [LARGE SCALE GENOMIC DNA]</scope>
</reference>
<accession>A0A4Y2SJ05</accession>
<dbReference type="SUPFAM" id="SSF53098">
    <property type="entry name" value="Ribonuclease H-like"/>
    <property type="match status" value="1"/>
</dbReference>
<dbReference type="GO" id="GO:0003676">
    <property type="term" value="F:nucleic acid binding"/>
    <property type="evidence" value="ECO:0007669"/>
    <property type="project" value="InterPro"/>
</dbReference>
<organism evidence="2 3">
    <name type="scientific">Araneus ventricosus</name>
    <name type="common">Orbweaver spider</name>
    <name type="synonym">Epeira ventricosa</name>
    <dbReference type="NCBI Taxonomy" id="182803"/>
    <lineage>
        <taxon>Eukaryota</taxon>
        <taxon>Metazoa</taxon>
        <taxon>Ecdysozoa</taxon>
        <taxon>Arthropoda</taxon>
        <taxon>Chelicerata</taxon>
        <taxon>Arachnida</taxon>
        <taxon>Araneae</taxon>
        <taxon>Araneomorphae</taxon>
        <taxon>Entelegynae</taxon>
        <taxon>Araneoidea</taxon>
        <taxon>Araneidae</taxon>
        <taxon>Araneus</taxon>
    </lineage>
</organism>
<dbReference type="CDD" id="cd09276">
    <property type="entry name" value="Rnase_HI_RT_non_LTR"/>
    <property type="match status" value="1"/>
</dbReference>
<dbReference type="OrthoDB" id="6514649at2759"/>
<dbReference type="Proteomes" id="UP000499080">
    <property type="component" value="Unassembled WGS sequence"/>
</dbReference>
<dbReference type="EMBL" id="BGPR01022179">
    <property type="protein sequence ID" value="GBN88234.1"/>
    <property type="molecule type" value="Genomic_DNA"/>
</dbReference>
<dbReference type="InterPro" id="IPR036397">
    <property type="entry name" value="RNaseH_sf"/>
</dbReference>
<proteinExistence type="predicted"/>
<feature type="domain" description="RNase H type-1" evidence="1">
    <location>
        <begin position="1"/>
        <end position="107"/>
    </location>
</feature>
<dbReference type="InterPro" id="IPR012337">
    <property type="entry name" value="RNaseH-like_sf"/>
</dbReference>
<evidence type="ECO:0000313" key="2">
    <source>
        <dbReference type="EMBL" id="GBN88234.1"/>
    </source>
</evidence>
<evidence type="ECO:0000313" key="3">
    <source>
        <dbReference type="Proteomes" id="UP000499080"/>
    </source>
</evidence>
<dbReference type="InterPro" id="IPR002156">
    <property type="entry name" value="RNaseH_domain"/>
</dbReference>
<dbReference type="Gene3D" id="3.30.420.10">
    <property type="entry name" value="Ribonuclease H-like superfamily/Ribonuclease H"/>
    <property type="match status" value="1"/>
</dbReference>
<evidence type="ECO:0000259" key="1">
    <source>
        <dbReference type="PROSITE" id="PS50879"/>
    </source>
</evidence>
<name>A0A4Y2SJ05_ARAVE</name>
<dbReference type="GO" id="GO:0004523">
    <property type="term" value="F:RNA-DNA hybrid ribonuclease activity"/>
    <property type="evidence" value="ECO:0007669"/>
    <property type="project" value="InterPro"/>
</dbReference>
<dbReference type="PROSITE" id="PS50879">
    <property type="entry name" value="RNASE_H_1"/>
    <property type="match status" value="1"/>
</dbReference>
<gene>
    <name evidence="2" type="ORF">AVEN_20396_1</name>
</gene>
<protein>
    <recommendedName>
        <fullName evidence="1">RNase H type-1 domain-containing protein</fullName>
    </recommendedName>
</protein>